<organism evidence="2 3">
    <name type="scientific">Angomonas deanei</name>
    <dbReference type="NCBI Taxonomy" id="59799"/>
    <lineage>
        <taxon>Eukaryota</taxon>
        <taxon>Discoba</taxon>
        <taxon>Euglenozoa</taxon>
        <taxon>Kinetoplastea</taxon>
        <taxon>Metakinetoplastina</taxon>
        <taxon>Trypanosomatida</taxon>
        <taxon>Trypanosomatidae</taxon>
        <taxon>Strigomonadinae</taxon>
        <taxon>Angomonas</taxon>
    </lineage>
</organism>
<gene>
    <name evidence="2" type="ORF">ADEAN_000467300</name>
</gene>
<keyword evidence="1" id="KW-0812">Transmembrane</keyword>
<reference evidence="2 3" key="1">
    <citation type="submission" date="2020-08" db="EMBL/GenBank/DDBJ databases">
        <authorList>
            <person name="Newling K."/>
            <person name="Davey J."/>
            <person name="Forrester S."/>
        </authorList>
    </citation>
    <scope>NUCLEOTIDE SEQUENCE [LARGE SCALE GENOMIC DNA]</scope>
    <source>
        <strain evidence="3">Crithidia deanei Carvalho (ATCC PRA-265)</strain>
    </source>
</reference>
<dbReference type="Proteomes" id="UP000515908">
    <property type="component" value="Chromosome 08"/>
</dbReference>
<dbReference type="OrthoDB" id="268413at2759"/>
<sequence length="95" mass="11539">MLRTTLVARGHATSNMFAPSHSGRWFNPPHQWTMSDTFVPAFFLGFSPMAILVYLYHAAYMPHYSHFQEQNYYPAQPYTKDFIHKYERLERWRWY</sequence>
<evidence type="ECO:0000313" key="3">
    <source>
        <dbReference type="Proteomes" id="UP000515908"/>
    </source>
</evidence>
<evidence type="ECO:0000256" key="1">
    <source>
        <dbReference type="SAM" id="Phobius"/>
    </source>
</evidence>
<accession>S9VLD5</accession>
<feature type="transmembrane region" description="Helical" evidence="1">
    <location>
        <begin position="38"/>
        <end position="56"/>
    </location>
</feature>
<keyword evidence="1" id="KW-1133">Transmembrane helix</keyword>
<proteinExistence type="predicted"/>
<dbReference type="EMBL" id="LR877152">
    <property type="protein sequence ID" value="CAD2217195.1"/>
    <property type="molecule type" value="Genomic_DNA"/>
</dbReference>
<dbReference type="VEuPathDB" id="TriTrypDB:ADEAN_000467300"/>
<protein>
    <submittedName>
        <fullName evidence="2">Uncharacterized protein</fullName>
    </submittedName>
</protein>
<keyword evidence="3" id="KW-1185">Reference proteome</keyword>
<name>S9VLD5_9TRYP</name>
<evidence type="ECO:0000313" key="2">
    <source>
        <dbReference type="EMBL" id="CAD2217195.1"/>
    </source>
</evidence>
<dbReference type="AlphaFoldDB" id="S9VLD5"/>
<keyword evidence="1" id="KW-0472">Membrane</keyword>